<evidence type="ECO:0000259" key="2">
    <source>
        <dbReference type="Pfam" id="PF07971"/>
    </source>
</evidence>
<organism evidence="4 5">
    <name type="scientific">Enhygromyxa salina</name>
    <dbReference type="NCBI Taxonomy" id="215803"/>
    <lineage>
        <taxon>Bacteria</taxon>
        <taxon>Pseudomonadati</taxon>
        <taxon>Myxococcota</taxon>
        <taxon>Polyangia</taxon>
        <taxon>Nannocystales</taxon>
        <taxon>Nannocystaceae</taxon>
        <taxon>Enhygromyxa</taxon>
    </lineage>
</organism>
<dbReference type="Gene3D" id="2.70.98.10">
    <property type="match status" value="1"/>
</dbReference>
<dbReference type="Pfam" id="PF17678">
    <property type="entry name" value="Glyco_hydro_92N"/>
    <property type="match status" value="1"/>
</dbReference>
<dbReference type="PANTHER" id="PTHR12143">
    <property type="entry name" value="PEPTIDE N-GLYCANASE PNGASE -RELATED"/>
    <property type="match status" value="1"/>
</dbReference>
<dbReference type="PROSITE" id="PS51257">
    <property type="entry name" value="PROKAR_LIPOPROTEIN"/>
    <property type="match status" value="1"/>
</dbReference>
<dbReference type="OrthoDB" id="9804511at2"/>
<dbReference type="SUPFAM" id="SSF48208">
    <property type="entry name" value="Six-hairpin glycosidases"/>
    <property type="match status" value="1"/>
</dbReference>
<feature type="domain" description="Glycosyl hydrolase family 92 N-terminal" evidence="3">
    <location>
        <begin position="71"/>
        <end position="318"/>
    </location>
</feature>
<dbReference type="InterPro" id="IPR014718">
    <property type="entry name" value="GH-type_carb-bd"/>
</dbReference>
<dbReference type="InterPro" id="IPR041371">
    <property type="entry name" value="GH92_N"/>
</dbReference>
<dbReference type="RefSeq" id="WP_106089619.1">
    <property type="nucleotide sequence ID" value="NZ_PVNL01000051.1"/>
</dbReference>
<dbReference type="GO" id="GO:0005829">
    <property type="term" value="C:cytosol"/>
    <property type="evidence" value="ECO:0007669"/>
    <property type="project" value="TreeGrafter"/>
</dbReference>
<dbReference type="Gene3D" id="3.30.2080.10">
    <property type="entry name" value="GH92 mannosidase domain"/>
    <property type="match status" value="1"/>
</dbReference>
<dbReference type="GO" id="GO:0005975">
    <property type="term" value="P:carbohydrate metabolic process"/>
    <property type="evidence" value="ECO:0007669"/>
    <property type="project" value="InterPro"/>
</dbReference>
<sequence length="804" mass="86760">MGPRRLIPCVIAASLLGCADDTATATGDTDASSDATDTESGGATETDTGETGDTEDGFDPYPWPDEALSVLVDPMIGTGGVGYTVGTMNPGPSLPFGMIKPGPDTGLGPVQLSFLNCTGYHYDQPHIWGFSHSRINGMGVPDYGAVQVVPAVGIDPDMTVIGGARSLYDHAEEQAAAGYYAVELLDHGVFAELTATTRATRHRYTWDQPSAEASILFNLGYNPGSATSTASEIEIDPAGGVIRGMMTVYGSYSDRFGGVPTYFAARVSQPIAGHGVWDDMGGLSPELASMTGAQIGGWLRFDLSGADEPVVELELAISYVSIAEAEANLAELDGQSFAQTRAAAEASWDAELARVRVLGGSEEQRELFYSALYRSFLAPTIFTEASGRYRGFDDAVHDTEDRAADFTYYTDFSLWDTYRTVHPLFNLIQRERHADMLESLATIAAQGGDLPKWPLGIGYTGGMVGTSADIVLADAYLKDITDFDVETAYAAARLHAIEPRPNAGRAGIVGYRERGWVASDETGASASRTLEFAHADYALGRWAAALGESEDAALFEASGHNWQHLWAPELEFLIGRRADGSFELDGFDPLVWESYYSEGTANHYLWAAPHDVATLAELMGGIEPARERLAAYFETSAAFMNGGGYNPLMPVPYYWQSNEPSLHDAYLFTELGDPASTQRWVDWARERYYGLGPKGLPGNDDAGTMSAWYVFASIGLYPLPGSDGYWITAPIFERVELDLSDAQHPDRRLAVIADGAGPEMIYVAGAAFNGDALERPWITWQQLREEGGTLRLTLADAPSDFGAF</sequence>
<feature type="compositionally biased region" description="Acidic residues" evidence="1">
    <location>
        <begin position="47"/>
        <end position="58"/>
    </location>
</feature>
<dbReference type="Proteomes" id="UP000238823">
    <property type="component" value="Unassembled WGS sequence"/>
</dbReference>
<accession>A0A2S9YRA2</accession>
<dbReference type="NCBIfam" id="TIGR01180">
    <property type="entry name" value="aman2_put"/>
    <property type="match status" value="1"/>
</dbReference>
<dbReference type="EMBL" id="PVNL01000051">
    <property type="protein sequence ID" value="PRQ07608.1"/>
    <property type="molecule type" value="Genomic_DNA"/>
</dbReference>
<dbReference type="InterPro" id="IPR050883">
    <property type="entry name" value="PNGase"/>
</dbReference>
<comment type="caution">
    <text evidence="4">The sequence shown here is derived from an EMBL/GenBank/DDBJ whole genome shotgun (WGS) entry which is preliminary data.</text>
</comment>
<reference evidence="4 5" key="1">
    <citation type="submission" date="2018-03" db="EMBL/GenBank/DDBJ databases">
        <title>Draft Genome Sequences of the Obligatory Marine Myxobacteria Enhygromyxa salina SWB007.</title>
        <authorList>
            <person name="Poehlein A."/>
            <person name="Moghaddam J.A."/>
            <person name="Harms H."/>
            <person name="Alanjari M."/>
            <person name="Koenig G.M."/>
            <person name="Daniel R."/>
            <person name="Schaeberle T.F."/>
        </authorList>
    </citation>
    <scope>NUCLEOTIDE SEQUENCE [LARGE SCALE GENOMIC DNA]</scope>
    <source>
        <strain evidence="4 5">SWB007</strain>
    </source>
</reference>
<dbReference type="PANTHER" id="PTHR12143:SF39">
    <property type="entry name" value="SECRETED PROTEIN"/>
    <property type="match status" value="1"/>
</dbReference>
<dbReference type="Pfam" id="PF07971">
    <property type="entry name" value="Glyco_hydro_92"/>
    <property type="match status" value="1"/>
</dbReference>
<evidence type="ECO:0000313" key="5">
    <source>
        <dbReference type="Proteomes" id="UP000238823"/>
    </source>
</evidence>
<feature type="compositionally biased region" description="Low complexity" evidence="1">
    <location>
        <begin position="24"/>
        <end position="46"/>
    </location>
</feature>
<feature type="domain" description="Glycosyl hydrolase family 92" evidence="2">
    <location>
        <begin position="325"/>
        <end position="795"/>
    </location>
</feature>
<dbReference type="GO" id="GO:0030246">
    <property type="term" value="F:carbohydrate binding"/>
    <property type="evidence" value="ECO:0007669"/>
    <property type="project" value="InterPro"/>
</dbReference>
<dbReference type="InterPro" id="IPR005887">
    <property type="entry name" value="GH92_a_mannosidase_put"/>
</dbReference>
<feature type="region of interest" description="Disordered" evidence="1">
    <location>
        <begin position="24"/>
        <end position="64"/>
    </location>
</feature>
<dbReference type="InterPro" id="IPR012939">
    <property type="entry name" value="Glyco_hydro_92"/>
</dbReference>
<dbReference type="Gene3D" id="1.20.1610.10">
    <property type="entry name" value="alpha-1,2-mannosidases domains"/>
    <property type="match status" value="1"/>
</dbReference>
<gene>
    <name evidence="4" type="ORF">ENSA7_25980</name>
</gene>
<evidence type="ECO:0000259" key="3">
    <source>
        <dbReference type="Pfam" id="PF17678"/>
    </source>
</evidence>
<protein>
    <submittedName>
        <fullName evidence="4">Glycosyl hydrolase family 92</fullName>
    </submittedName>
</protein>
<proteinExistence type="predicted"/>
<dbReference type="Gene3D" id="1.20.1050.60">
    <property type="entry name" value="alpha-1,2-mannosidase"/>
    <property type="match status" value="1"/>
</dbReference>
<evidence type="ECO:0000313" key="4">
    <source>
        <dbReference type="EMBL" id="PRQ07608.1"/>
    </source>
</evidence>
<dbReference type="InterPro" id="IPR008928">
    <property type="entry name" value="6-hairpin_glycosidase_sf"/>
</dbReference>
<evidence type="ECO:0000256" key="1">
    <source>
        <dbReference type="SAM" id="MobiDB-lite"/>
    </source>
</evidence>
<name>A0A2S9YRA2_9BACT</name>
<keyword evidence="4" id="KW-0378">Hydrolase</keyword>
<dbReference type="AlphaFoldDB" id="A0A2S9YRA2"/>
<dbReference type="GO" id="GO:0006516">
    <property type="term" value="P:glycoprotein catabolic process"/>
    <property type="evidence" value="ECO:0007669"/>
    <property type="project" value="TreeGrafter"/>
</dbReference>
<dbReference type="GO" id="GO:0000224">
    <property type="term" value="F:peptide-N4-(N-acetyl-beta-glucosaminyl)asparagine amidase activity"/>
    <property type="evidence" value="ECO:0007669"/>
    <property type="project" value="TreeGrafter"/>
</dbReference>